<dbReference type="Proteomes" id="UP000237000">
    <property type="component" value="Unassembled WGS sequence"/>
</dbReference>
<keyword evidence="2" id="KW-1185">Reference proteome</keyword>
<evidence type="ECO:0000313" key="2">
    <source>
        <dbReference type="Proteomes" id="UP000237000"/>
    </source>
</evidence>
<sequence length="85" mass="9626">MRKPNVSVRTSSIAAHAAYDALCSSNVKKREPLDLVDWFLVMSTGHVAHKCPHYRVILYFHSSDSEPELARVLAISMVTFFELFS</sequence>
<gene>
    <name evidence="1" type="ORF">TorRG33x02_158880</name>
</gene>
<reference evidence="2" key="1">
    <citation type="submission" date="2016-06" db="EMBL/GenBank/DDBJ databases">
        <title>Parallel loss of symbiosis genes in relatives of nitrogen-fixing non-legume Parasponia.</title>
        <authorList>
            <person name="Van Velzen R."/>
            <person name="Holmer R."/>
            <person name="Bu F."/>
            <person name="Rutten L."/>
            <person name="Van Zeijl A."/>
            <person name="Liu W."/>
            <person name="Santuari L."/>
            <person name="Cao Q."/>
            <person name="Sharma T."/>
            <person name="Shen D."/>
            <person name="Roswanjaya Y."/>
            <person name="Wardhani T."/>
            <person name="Kalhor M.S."/>
            <person name="Jansen J."/>
            <person name="Van den Hoogen J."/>
            <person name="Gungor B."/>
            <person name="Hartog M."/>
            <person name="Hontelez J."/>
            <person name="Verver J."/>
            <person name="Yang W.-C."/>
            <person name="Schijlen E."/>
            <person name="Repin R."/>
            <person name="Schilthuizen M."/>
            <person name="Schranz E."/>
            <person name="Heidstra R."/>
            <person name="Miyata K."/>
            <person name="Fedorova E."/>
            <person name="Kohlen W."/>
            <person name="Bisseling T."/>
            <person name="Smit S."/>
            <person name="Geurts R."/>
        </authorList>
    </citation>
    <scope>NUCLEOTIDE SEQUENCE [LARGE SCALE GENOMIC DNA]</scope>
    <source>
        <strain evidence="2">cv. RG33-2</strain>
    </source>
</reference>
<evidence type="ECO:0000313" key="1">
    <source>
        <dbReference type="EMBL" id="PON88301.1"/>
    </source>
</evidence>
<dbReference type="InParanoid" id="A0A2P5ERY9"/>
<dbReference type="AlphaFoldDB" id="A0A2P5ERY9"/>
<organism evidence="1 2">
    <name type="scientific">Trema orientale</name>
    <name type="common">Charcoal tree</name>
    <name type="synonym">Celtis orientalis</name>
    <dbReference type="NCBI Taxonomy" id="63057"/>
    <lineage>
        <taxon>Eukaryota</taxon>
        <taxon>Viridiplantae</taxon>
        <taxon>Streptophyta</taxon>
        <taxon>Embryophyta</taxon>
        <taxon>Tracheophyta</taxon>
        <taxon>Spermatophyta</taxon>
        <taxon>Magnoliopsida</taxon>
        <taxon>eudicotyledons</taxon>
        <taxon>Gunneridae</taxon>
        <taxon>Pentapetalae</taxon>
        <taxon>rosids</taxon>
        <taxon>fabids</taxon>
        <taxon>Rosales</taxon>
        <taxon>Cannabaceae</taxon>
        <taxon>Trema</taxon>
    </lineage>
</organism>
<proteinExistence type="predicted"/>
<name>A0A2P5ERY9_TREOI</name>
<accession>A0A2P5ERY9</accession>
<comment type="caution">
    <text evidence="1">The sequence shown here is derived from an EMBL/GenBank/DDBJ whole genome shotgun (WGS) entry which is preliminary data.</text>
</comment>
<dbReference type="EMBL" id="JXTC01000107">
    <property type="protein sequence ID" value="PON88301.1"/>
    <property type="molecule type" value="Genomic_DNA"/>
</dbReference>
<protein>
    <submittedName>
        <fullName evidence="1">Uncharacterized protein</fullName>
    </submittedName>
</protein>